<keyword evidence="2" id="KW-0479">Metal-binding</keyword>
<dbReference type="PANTHER" id="PTHR11124">
    <property type="entry name" value="VACUOLAR SORTING PROTEIN VPS29"/>
    <property type="match status" value="1"/>
</dbReference>
<dbReference type="Pfam" id="PF12850">
    <property type="entry name" value="Metallophos_2"/>
    <property type="match status" value="1"/>
</dbReference>
<proteinExistence type="inferred from homology"/>
<dbReference type="NCBIfam" id="TIGR00040">
    <property type="entry name" value="yfcE"/>
    <property type="match status" value="1"/>
</dbReference>
<name>A0A5K7YVZ0_9BACT</name>
<organism evidence="4 5">
    <name type="scientific">Desulfosarcina widdelii</name>
    <dbReference type="NCBI Taxonomy" id="947919"/>
    <lineage>
        <taxon>Bacteria</taxon>
        <taxon>Pseudomonadati</taxon>
        <taxon>Thermodesulfobacteriota</taxon>
        <taxon>Desulfobacteria</taxon>
        <taxon>Desulfobacterales</taxon>
        <taxon>Desulfosarcinaceae</taxon>
        <taxon>Desulfosarcina</taxon>
    </lineage>
</organism>
<protein>
    <recommendedName>
        <fullName evidence="2">Phosphoesterase</fullName>
        <ecNumber evidence="2">3.1.4.-</ecNumber>
    </recommendedName>
</protein>
<dbReference type="InterPro" id="IPR000979">
    <property type="entry name" value="Phosphodiesterase_MJ0936/Vps29"/>
</dbReference>
<comment type="similarity">
    <text evidence="1 2">Belongs to the metallophosphoesterase superfamily. YfcE family.</text>
</comment>
<gene>
    <name evidence="4" type="ORF">DSCW_02150</name>
</gene>
<dbReference type="InterPro" id="IPR024654">
    <property type="entry name" value="Calcineurin-like_PHP_lpxH"/>
</dbReference>
<dbReference type="SUPFAM" id="SSF56300">
    <property type="entry name" value="Metallo-dependent phosphatases"/>
    <property type="match status" value="1"/>
</dbReference>
<reference evidence="4 5" key="1">
    <citation type="submission" date="2019-11" db="EMBL/GenBank/DDBJ databases">
        <title>Comparative genomics of hydrocarbon-degrading Desulfosarcina strains.</title>
        <authorList>
            <person name="Watanabe M."/>
            <person name="Kojima H."/>
            <person name="Fukui M."/>
        </authorList>
    </citation>
    <scope>NUCLEOTIDE SEQUENCE [LARGE SCALE GENOMIC DNA]</scope>
    <source>
        <strain evidence="4 5">PP31</strain>
    </source>
</reference>
<evidence type="ECO:0000256" key="1">
    <source>
        <dbReference type="ARBA" id="ARBA00008950"/>
    </source>
</evidence>
<sequence>MLRQVGMNATNPKTIGIISDTHGLLRPEVEKALAGCDHILHAGDVGDNRVLERLARIAPVTAVRGNMDYGSWSNALPVTEMVEIDTVFFYILHDLNRLDLDPVAAGIHVVVSGHTHQPELTRQEGVFYLNPGSAGQRRYDYPISVARVPIENGQPIPRIVEIAL</sequence>
<evidence type="ECO:0000259" key="3">
    <source>
        <dbReference type="Pfam" id="PF12850"/>
    </source>
</evidence>
<evidence type="ECO:0000313" key="4">
    <source>
        <dbReference type="EMBL" id="BBO72798.1"/>
    </source>
</evidence>
<dbReference type="EMBL" id="AP021875">
    <property type="protein sequence ID" value="BBO72798.1"/>
    <property type="molecule type" value="Genomic_DNA"/>
</dbReference>
<dbReference type="InterPro" id="IPR029052">
    <property type="entry name" value="Metallo-depent_PP-like"/>
</dbReference>
<dbReference type="EC" id="3.1.4.-" evidence="2"/>
<comment type="cofactor">
    <cofactor evidence="2">
        <name>a divalent metal cation</name>
        <dbReference type="ChEBI" id="CHEBI:60240"/>
    </cofactor>
</comment>
<dbReference type="AlphaFoldDB" id="A0A5K7YVZ0"/>
<dbReference type="Proteomes" id="UP000427769">
    <property type="component" value="Chromosome"/>
</dbReference>
<evidence type="ECO:0000313" key="5">
    <source>
        <dbReference type="Proteomes" id="UP000427769"/>
    </source>
</evidence>
<dbReference type="Gene3D" id="3.60.21.10">
    <property type="match status" value="1"/>
</dbReference>
<dbReference type="GO" id="GO:0046872">
    <property type="term" value="F:metal ion binding"/>
    <property type="evidence" value="ECO:0007669"/>
    <property type="project" value="UniProtKB-KW"/>
</dbReference>
<feature type="domain" description="Calcineurin-like phosphoesterase" evidence="3">
    <location>
        <begin position="15"/>
        <end position="152"/>
    </location>
</feature>
<dbReference type="KEGG" id="dwd:DSCW_02150"/>
<dbReference type="GO" id="GO:0016787">
    <property type="term" value="F:hydrolase activity"/>
    <property type="evidence" value="ECO:0007669"/>
    <property type="project" value="UniProtKB-UniRule"/>
</dbReference>
<keyword evidence="5" id="KW-1185">Reference proteome</keyword>
<accession>A0A5K7YVZ0</accession>
<evidence type="ECO:0000256" key="2">
    <source>
        <dbReference type="RuleBase" id="RU362039"/>
    </source>
</evidence>